<organism evidence="13 14">
    <name type="scientific">Dicentrarchus labrax</name>
    <name type="common">European seabass</name>
    <name type="synonym">Morone labrax</name>
    <dbReference type="NCBI Taxonomy" id="13489"/>
    <lineage>
        <taxon>Eukaryota</taxon>
        <taxon>Metazoa</taxon>
        <taxon>Chordata</taxon>
        <taxon>Craniata</taxon>
        <taxon>Vertebrata</taxon>
        <taxon>Euteleostomi</taxon>
        <taxon>Actinopterygii</taxon>
        <taxon>Neopterygii</taxon>
        <taxon>Teleostei</taxon>
        <taxon>Neoteleostei</taxon>
        <taxon>Acanthomorphata</taxon>
        <taxon>Eupercaria</taxon>
        <taxon>Moronidae</taxon>
        <taxon>Dicentrarchus</taxon>
    </lineage>
</organism>
<dbReference type="InterPro" id="IPR036396">
    <property type="entry name" value="Cyt_P450_sf"/>
</dbReference>
<feature type="signal peptide" evidence="12">
    <location>
        <begin position="1"/>
        <end position="22"/>
    </location>
</feature>
<dbReference type="InterPro" id="IPR017972">
    <property type="entry name" value="Cyt_P450_CS"/>
</dbReference>
<keyword evidence="4 10" id="KW-0349">Heme</keyword>
<evidence type="ECO:0000256" key="11">
    <source>
        <dbReference type="RuleBase" id="RU000461"/>
    </source>
</evidence>
<keyword evidence="5 10" id="KW-0479">Metal-binding</keyword>
<dbReference type="Pfam" id="PF00067">
    <property type="entry name" value="p450"/>
    <property type="match status" value="1"/>
</dbReference>
<dbReference type="RefSeq" id="XP_051238657.1">
    <property type="nucleotide sequence ID" value="XM_051382697.1"/>
</dbReference>
<evidence type="ECO:0000313" key="14">
    <source>
        <dbReference type="Proteomes" id="UP000694389"/>
    </source>
</evidence>
<comment type="similarity">
    <text evidence="3 11">Belongs to the cytochrome P450 family.</text>
</comment>
<keyword evidence="6 11" id="KW-0560">Oxidoreductase</keyword>
<evidence type="ECO:0000256" key="7">
    <source>
        <dbReference type="ARBA" id="ARBA00023004"/>
    </source>
</evidence>
<dbReference type="GO" id="GO:0005506">
    <property type="term" value="F:iron ion binding"/>
    <property type="evidence" value="ECO:0007669"/>
    <property type="project" value="InterPro"/>
</dbReference>
<evidence type="ECO:0000256" key="2">
    <source>
        <dbReference type="ARBA" id="ARBA00004370"/>
    </source>
</evidence>
<dbReference type="SUPFAM" id="SSF48264">
    <property type="entry name" value="Cytochrome P450"/>
    <property type="match status" value="1"/>
</dbReference>
<dbReference type="GO" id="GO:0016712">
    <property type="term" value="F:oxidoreductase activity, acting on paired donors, with incorporation or reduction of molecular oxygen, reduced flavin or flavoprotein as one donor, and incorporation of one atom of oxygen"/>
    <property type="evidence" value="ECO:0007669"/>
    <property type="project" value="TreeGrafter"/>
</dbReference>
<dbReference type="PANTHER" id="PTHR24300:SF327">
    <property type="entry name" value="CYTOCHROME P450 2F2-RELATED"/>
    <property type="match status" value="1"/>
</dbReference>
<dbReference type="GeneTree" id="ENSGT00940000163301"/>
<dbReference type="FunFam" id="1.10.630.10:FF:000004">
    <property type="entry name" value="cytochrome P450 2D15 isoform X1"/>
    <property type="match status" value="1"/>
</dbReference>
<gene>
    <name evidence="13" type="primary">LOC127353445</name>
</gene>
<evidence type="ECO:0000256" key="4">
    <source>
        <dbReference type="ARBA" id="ARBA00022617"/>
    </source>
</evidence>
<dbReference type="OrthoDB" id="2789670at2759"/>
<dbReference type="GO" id="GO:0006082">
    <property type="term" value="P:organic acid metabolic process"/>
    <property type="evidence" value="ECO:0007669"/>
    <property type="project" value="TreeGrafter"/>
</dbReference>
<evidence type="ECO:0000256" key="6">
    <source>
        <dbReference type="ARBA" id="ARBA00023002"/>
    </source>
</evidence>
<reference evidence="13" key="1">
    <citation type="submission" date="2025-08" db="UniProtKB">
        <authorList>
            <consortium name="Ensembl"/>
        </authorList>
    </citation>
    <scope>IDENTIFICATION</scope>
</reference>
<dbReference type="Proteomes" id="UP000694389">
    <property type="component" value="Unassembled WGS sequence"/>
</dbReference>
<dbReference type="PROSITE" id="PS00086">
    <property type="entry name" value="CYTOCHROME_P450"/>
    <property type="match status" value="1"/>
</dbReference>
<proteinExistence type="inferred from homology"/>
<evidence type="ECO:0000256" key="8">
    <source>
        <dbReference type="ARBA" id="ARBA00023033"/>
    </source>
</evidence>
<evidence type="ECO:0000256" key="3">
    <source>
        <dbReference type="ARBA" id="ARBA00010617"/>
    </source>
</evidence>
<dbReference type="Ensembl" id="ENSDLAT00005080069.1">
    <property type="protein sequence ID" value="ENSDLAP00005073652.1"/>
    <property type="gene ID" value="ENSDLAG00005030306.1"/>
</dbReference>
<dbReference type="InterPro" id="IPR001128">
    <property type="entry name" value="Cyt_P450"/>
</dbReference>
<dbReference type="GO" id="GO:0016020">
    <property type="term" value="C:membrane"/>
    <property type="evidence" value="ECO:0007669"/>
    <property type="project" value="UniProtKB-SubCell"/>
</dbReference>
<protein>
    <submittedName>
        <fullName evidence="13">Uncharacterized protein</fullName>
    </submittedName>
</protein>
<keyword evidence="8 11" id="KW-0503">Monooxygenase</keyword>
<evidence type="ECO:0000256" key="12">
    <source>
        <dbReference type="SAM" id="SignalP"/>
    </source>
</evidence>
<dbReference type="PRINTS" id="PR00463">
    <property type="entry name" value="EP450I"/>
</dbReference>
<dbReference type="GO" id="GO:0005737">
    <property type="term" value="C:cytoplasm"/>
    <property type="evidence" value="ECO:0007669"/>
    <property type="project" value="TreeGrafter"/>
</dbReference>
<feature type="binding site" description="axial binding residue" evidence="10">
    <location>
        <position position="432"/>
    </location>
    <ligand>
        <name>heme</name>
        <dbReference type="ChEBI" id="CHEBI:30413"/>
    </ligand>
    <ligandPart>
        <name>Fe</name>
        <dbReference type="ChEBI" id="CHEBI:18248"/>
    </ligandPart>
</feature>
<dbReference type="InterPro" id="IPR050182">
    <property type="entry name" value="Cytochrome_P450_fam2"/>
</dbReference>
<evidence type="ECO:0000313" key="13">
    <source>
        <dbReference type="Ensembl" id="ENSDLAP00005073652.1"/>
    </source>
</evidence>
<accession>A0A8P4GGM3</accession>
<dbReference type="GeneID" id="127353445"/>
<comment type="subcellular location">
    <subcellularLocation>
        <location evidence="2">Membrane</location>
    </subcellularLocation>
</comment>
<evidence type="ECO:0000256" key="5">
    <source>
        <dbReference type="ARBA" id="ARBA00022723"/>
    </source>
</evidence>
<dbReference type="Gene3D" id="1.10.630.10">
    <property type="entry name" value="Cytochrome P450"/>
    <property type="match status" value="1"/>
</dbReference>
<feature type="chain" id="PRO_5035768323" evidence="12">
    <location>
        <begin position="23"/>
        <end position="489"/>
    </location>
</feature>
<evidence type="ECO:0000256" key="10">
    <source>
        <dbReference type="PIRSR" id="PIRSR602401-1"/>
    </source>
</evidence>
<dbReference type="GO" id="GO:0006805">
    <property type="term" value="P:xenobiotic metabolic process"/>
    <property type="evidence" value="ECO:0007669"/>
    <property type="project" value="TreeGrafter"/>
</dbReference>
<dbReference type="AlphaFoldDB" id="A0A8P4GGM3"/>
<evidence type="ECO:0000256" key="9">
    <source>
        <dbReference type="ARBA" id="ARBA00023136"/>
    </source>
</evidence>
<dbReference type="GO" id="GO:0020037">
    <property type="term" value="F:heme binding"/>
    <property type="evidence" value="ECO:0007669"/>
    <property type="project" value="InterPro"/>
</dbReference>
<keyword evidence="14" id="KW-1185">Reference proteome</keyword>
<dbReference type="InterPro" id="IPR002401">
    <property type="entry name" value="Cyt_P450_E_grp-I"/>
</dbReference>
<keyword evidence="12" id="KW-0732">Signal</keyword>
<comment type="cofactor">
    <cofactor evidence="1 10">
        <name>heme</name>
        <dbReference type="ChEBI" id="CHEBI:30413"/>
    </cofactor>
</comment>
<sequence length="489" mass="55700">MFASAILLCLCVLFILLQLTTRRPKNFPPGPPLVPVLGNLLEMTVGSPLEDFERLRKTYGNVYSLFFGSRPAVIVNGIKAVREALVTNAKDFAGRPQGLLVADLSENEGVILADYGPRWKDHRRFALTNLRNFGMGKSAMEEKIHQEIKFIIDTMDENIGKTMSPESMIYLATSNIVCRVLFNARYNQNDDFINVIIKGYSENAKILNGLSSTLCEAFPILRKLPLPVSKLFKNVKNAENFVHVLLAEHKKTRVPGQPRDFIDSYLDEMEKDTEKDSTFSEDQMCTFVLDLHFAGTDTTSNTMLTLFLYLTSKPQMQERCQEEIDRVLEGKDQASFEDRHQMHYMQAMIHEVQRVANIVPLNVFHATVVDTELMGYSIPKGTLVIPNMKSVLSEEGQWKYPHEFNPENFLNEQGEFVKPEAFMPFSTGIRMCLGEGLARMELFLIPVMLLRKFKLIWPEDAGEPDYTQIFGGTMSPQPYRIKVQPRSTQ</sequence>
<name>A0A8P4GGM3_DICLA</name>
<keyword evidence="7 10" id="KW-0408">Iron</keyword>
<dbReference type="PRINTS" id="PR00385">
    <property type="entry name" value="P450"/>
</dbReference>
<dbReference type="PANTHER" id="PTHR24300">
    <property type="entry name" value="CYTOCHROME P450 508A4-RELATED"/>
    <property type="match status" value="1"/>
</dbReference>
<evidence type="ECO:0000256" key="1">
    <source>
        <dbReference type="ARBA" id="ARBA00001971"/>
    </source>
</evidence>
<dbReference type="RefSeq" id="XP_051238655.1">
    <property type="nucleotide sequence ID" value="XM_051382695.1"/>
</dbReference>
<keyword evidence="9" id="KW-0472">Membrane</keyword>
<reference evidence="13" key="2">
    <citation type="submission" date="2025-09" db="UniProtKB">
        <authorList>
            <consortium name="Ensembl"/>
        </authorList>
    </citation>
    <scope>IDENTIFICATION</scope>
</reference>